<dbReference type="Proteomes" id="UP000278627">
    <property type="component" value="Unassembled WGS sequence"/>
</dbReference>
<evidence type="ECO:0000313" key="4">
    <source>
        <dbReference type="WBParaSite" id="BPAG_0001084601-mRNA-1"/>
    </source>
</evidence>
<name>A0A0N4TQH1_BRUPA</name>
<protein>
    <submittedName>
        <fullName evidence="2 4">Uncharacterized protein</fullName>
    </submittedName>
</protein>
<accession>A0A0N4TQH1</accession>
<keyword evidence="1" id="KW-0472">Membrane</keyword>
<reference evidence="4" key="1">
    <citation type="submission" date="2017-02" db="UniProtKB">
        <authorList>
            <consortium name="WormBaseParasite"/>
        </authorList>
    </citation>
    <scope>IDENTIFICATION</scope>
</reference>
<evidence type="ECO:0000313" key="2">
    <source>
        <dbReference type="EMBL" id="VDN91994.1"/>
    </source>
</evidence>
<evidence type="ECO:0000256" key="1">
    <source>
        <dbReference type="SAM" id="Phobius"/>
    </source>
</evidence>
<evidence type="ECO:0000313" key="3">
    <source>
        <dbReference type="Proteomes" id="UP000278627"/>
    </source>
</evidence>
<proteinExistence type="predicted"/>
<gene>
    <name evidence="2" type="ORF">BPAG_LOCUS10808</name>
</gene>
<feature type="transmembrane region" description="Helical" evidence="1">
    <location>
        <begin position="20"/>
        <end position="42"/>
    </location>
</feature>
<sequence>MRQVMERDVVAVVTLKDINTLMIVMISVETVLVAIFMIAMVLQRDNGKILERR</sequence>
<reference evidence="2 3" key="2">
    <citation type="submission" date="2018-11" db="EMBL/GenBank/DDBJ databases">
        <authorList>
            <consortium name="Pathogen Informatics"/>
        </authorList>
    </citation>
    <scope>NUCLEOTIDE SEQUENCE [LARGE SCALE GENOMIC DNA]</scope>
</reference>
<dbReference type="WBParaSite" id="BPAG_0001084601-mRNA-1">
    <property type="protein sequence ID" value="BPAG_0001084601-mRNA-1"/>
    <property type="gene ID" value="BPAG_0001084601"/>
</dbReference>
<dbReference type="AlphaFoldDB" id="A0A0N4TQH1"/>
<keyword evidence="3" id="KW-1185">Reference proteome</keyword>
<keyword evidence="1" id="KW-1133">Transmembrane helix</keyword>
<dbReference type="EMBL" id="UZAD01013200">
    <property type="protein sequence ID" value="VDN91994.1"/>
    <property type="molecule type" value="Genomic_DNA"/>
</dbReference>
<organism evidence="4">
    <name type="scientific">Brugia pahangi</name>
    <name type="common">Filarial nematode worm</name>
    <dbReference type="NCBI Taxonomy" id="6280"/>
    <lineage>
        <taxon>Eukaryota</taxon>
        <taxon>Metazoa</taxon>
        <taxon>Ecdysozoa</taxon>
        <taxon>Nematoda</taxon>
        <taxon>Chromadorea</taxon>
        <taxon>Rhabditida</taxon>
        <taxon>Spirurina</taxon>
        <taxon>Spiruromorpha</taxon>
        <taxon>Filarioidea</taxon>
        <taxon>Onchocercidae</taxon>
        <taxon>Brugia</taxon>
    </lineage>
</organism>
<keyword evidence="1" id="KW-0812">Transmembrane</keyword>